<name>E6UAS6_RUMA7</name>
<dbReference type="SUPFAM" id="SSF47336">
    <property type="entry name" value="ACP-like"/>
    <property type="match status" value="1"/>
</dbReference>
<dbReference type="AlphaFoldDB" id="E6UAS6"/>
<dbReference type="GO" id="GO:0009403">
    <property type="term" value="P:toxin biosynthetic process"/>
    <property type="evidence" value="ECO:0007669"/>
    <property type="project" value="UniProtKB-ARBA"/>
</dbReference>
<dbReference type="Pfam" id="PF00501">
    <property type="entry name" value="AMP-binding"/>
    <property type="match status" value="2"/>
</dbReference>
<dbReference type="InterPro" id="IPR009081">
    <property type="entry name" value="PP-bd_ACP"/>
</dbReference>
<dbReference type="InterPro" id="IPR000873">
    <property type="entry name" value="AMP-dep_synth/lig_dom"/>
</dbReference>
<dbReference type="InterPro" id="IPR001242">
    <property type="entry name" value="Condensation_dom"/>
</dbReference>
<dbReference type="GO" id="GO:0017000">
    <property type="term" value="P:antibiotic biosynthetic process"/>
    <property type="evidence" value="ECO:0007669"/>
    <property type="project" value="UniProtKB-KW"/>
</dbReference>
<dbReference type="Gene3D" id="3.30.559.30">
    <property type="entry name" value="Nonribosomal peptide synthetase, condensation domain"/>
    <property type="match status" value="1"/>
</dbReference>
<dbReference type="PROSITE" id="PS00455">
    <property type="entry name" value="AMP_BINDING"/>
    <property type="match status" value="1"/>
</dbReference>
<dbReference type="Gene3D" id="2.30.38.10">
    <property type="entry name" value="Luciferase, Domain 3"/>
    <property type="match status" value="1"/>
</dbReference>
<dbReference type="EMBL" id="CP002403">
    <property type="protein sequence ID" value="ADU21405.1"/>
    <property type="molecule type" value="Genomic_DNA"/>
</dbReference>
<dbReference type="InterPro" id="IPR036736">
    <property type="entry name" value="ACP-like_sf"/>
</dbReference>
<dbReference type="InterPro" id="IPR042099">
    <property type="entry name" value="ANL_N_sf"/>
</dbReference>
<evidence type="ECO:0000256" key="4">
    <source>
        <dbReference type="ARBA" id="ARBA00023194"/>
    </source>
</evidence>
<dbReference type="Gene3D" id="3.40.50.12780">
    <property type="entry name" value="N-terminal domain of ligase-like"/>
    <property type="match status" value="1"/>
</dbReference>
<evidence type="ECO:0000313" key="6">
    <source>
        <dbReference type="EMBL" id="ADU21405.1"/>
    </source>
</evidence>
<dbReference type="InterPro" id="IPR025714">
    <property type="entry name" value="Methyltranfer_dom"/>
</dbReference>
<feature type="domain" description="Carrier" evidence="5">
    <location>
        <begin position="1027"/>
        <end position="1103"/>
    </location>
</feature>
<dbReference type="STRING" id="697329.Rumal_0878"/>
<protein>
    <submittedName>
        <fullName evidence="6">AMP-dependent synthetase and ligase</fullName>
    </submittedName>
</protein>
<accession>E6UAS6</accession>
<dbReference type="SUPFAM" id="SSF52777">
    <property type="entry name" value="CoA-dependent acyltransferases"/>
    <property type="match status" value="1"/>
</dbReference>
<dbReference type="Gene3D" id="3.30.300.30">
    <property type="match status" value="1"/>
</dbReference>
<dbReference type="CDD" id="cd05930">
    <property type="entry name" value="A_NRPS"/>
    <property type="match status" value="1"/>
</dbReference>
<dbReference type="SUPFAM" id="SSF53335">
    <property type="entry name" value="S-adenosyl-L-methionine-dependent methyltransferases"/>
    <property type="match status" value="1"/>
</dbReference>
<dbReference type="HOGENOM" id="CLU_282532_0_0_9"/>
<keyword evidence="6" id="KW-0436">Ligase</keyword>
<comment type="cofactor">
    <cofactor evidence="1">
        <name>pantetheine 4'-phosphate</name>
        <dbReference type="ChEBI" id="CHEBI:47942"/>
    </cofactor>
</comment>
<keyword evidence="3" id="KW-0597">Phosphoprotein</keyword>
<dbReference type="GO" id="GO:0005737">
    <property type="term" value="C:cytoplasm"/>
    <property type="evidence" value="ECO:0007669"/>
    <property type="project" value="TreeGrafter"/>
</dbReference>
<dbReference type="Proteomes" id="UP000006919">
    <property type="component" value="Chromosome"/>
</dbReference>
<dbReference type="GO" id="GO:0016874">
    <property type="term" value="F:ligase activity"/>
    <property type="evidence" value="ECO:0007669"/>
    <property type="project" value="UniProtKB-KW"/>
</dbReference>
<evidence type="ECO:0000256" key="1">
    <source>
        <dbReference type="ARBA" id="ARBA00001957"/>
    </source>
</evidence>
<dbReference type="PANTHER" id="PTHR45527:SF1">
    <property type="entry name" value="FATTY ACID SYNTHASE"/>
    <property type="match status" value="1"/>
</dbReference>
<dbReference type="Gene3D" id="3.40.50.150">
    <property type="entry name" value="Vaccinia Virus protein VP39"/>
    <property type="match status" value="1"/>
</dbReference>
<dbReference type="eggNOG" id="COG1020">
    <property type="taxonomic scope" value="Bacteria"/>
</dbReference>
<dbReference type="InterPro" id="IPR045851">
    <property type="entry name" value="AMP-bd_C_sf"/>
</dbReference>
<dbReference type="eggNOG" id="COG2264">
    <property type="taxonomic scope" value="Bacteria"/>
</dbReference>
<dbReference type="Gene3D" id="3.40.50.980">
    <property type="match status" value="2"/>
</dbReference>
<dbReference type="GO" id="GO:0043041">
    <property type="term" value="P:amino acid activation for nonribosomal peptide biosynthetic process"/>
    <property type="evidence" value="ECO:0007669"/>
    <property type="project" value="TreeGrafter"/>
</dbReference>
<sequence>MKHLYEQEVLLSDPGLQDEISFWEEQFKGEWELSEIRAEANENEMGFREIRFELEAKAAQRLHEICRGSAQAEYIVFLSIVSVLVSRYTALPDAAFSVPLMTHDPDQINDYLLLHTEIDPTDTLKSLLKRVTANIKELYAHQNAPLLALLKRNGRISSSEYVMKICVCSELLQDKGIFEKHGCGVGFSILTKDHNTTAGITYRKDLYPQSMMDTMADVLQDLCCEMIMHPDQRVKDLRLLGDEKITDSMFWGEQFQYEPVGFLQKFREHVQAHPEKNALIDDTCSYTYEKLDRFSNQIAHFVKNYASGQTEERVGILIENSVLQAAAVLGVMKSGCVYVPIDVKLPFDRIRVMLEDASISVVLTTSRYLDMVNKLQWECSTFRTYACLDRDDLYELEEIHSNPLMNKNIWNIVARSAQDSIGQGGWTSSYTGELFSEQEMNEYSENTVRKLIPYLTKDTRVLEIGCASGLTMFRIAPYVCYYYGTDLSEETIRKNLEYIEQEKISNIGLEAVPADLIGQIAQKDFDIVIINSVIQCFNGYNYLRKVLKQAVSRMKPKGILYLGDLMDQDRKAALIDSLKAYQKIDPSAKTDWSEELFISADFLRDLRFEMPVITQVDTSDKYYTIENELTMFRFDAILHIDQNNTSIPAGTKTRNQFGIGEILSEDPMAPETLPELDATAYMIYTSGTTGLPKGVMLSHRSLENLCVYSREAFAMHEDNRMTRYANFAFDASVWELLPSLYAGGTVFVLPDSLRYDMKRLSAFFADHQITHSFLPTQVAEQFMELDHTSLQCLLVGGDKLTNIHRVPYRVFNNYGPAENTVVSTTYRIRGDEQIIPIGRPIFNTGVIVTDCFGHLLPMGAVGELCCLGRGVAKGYLNNETEMKKRFVRWNSSDMICYKTGDRGRYLSDGNLEFLGRIDRQVKIRGYRIEMEEIPSTLQKSGYVKDIVVKALEDQTHNTYLAAYYVLKESCRDMDAELLKAYLLEHLPHYMVPEVWVKMDEIPLTANGKVNYQALPRPEVTRKLSQDKPRNEEEAYLCAVWKKILEREDIGIYDNFFDLGGNSLKAIMSISEMSDHCDLEIGDLFLYQTISELAAFLKKEGKIYGA</sequence>
<dbReference type="Pfam" id="PF00550">
    <property type="entry name" value="PP-binding"/>
    <property type="match status" value="1"/>
</dbReference>
<reference evidence="6 7" key="1">
    <citation type="journal article" date="2011" name="J. Bacteriol.">
        <title>Complete genome of the cellulolytic ruminal bacterium Ruminococcus albus 7.</title>
        <authorList>
            <person name="Suen G."/>
            <person name="Stevenson D.M."/>
            <person name="Bruce D.C."/>
            <person name="Chertkov O."/>
            <person name="Copeland A."/>
            <person name="Cheng J.F."/>
            <person name="Detter C."/>
            <person name="Detter J.C."/>
            <person name="Goodwin L.A."/>
            <person name="Han C.S."/>
            <person name="Hauser L.J."/>
            <person name="Ivanova N.N."/>
            <person name="Kyrpides N.C."/>
            <person name="Land M.L."/>
            <person name="Lapidus A."/>
            <person name="Lucas S."/>
            <person name="Ovchinnikova G."/>
            <person name="Pitluck S."/>
            <person name="Tapia R."/>
            <person name="Woyke T."/>
            <person name="Boyum J."/>
            <person name="Mead D."/>
            <person name="Weimer P.J."/>
        </authorList>
    </citation>
    <scope>NUCLEOTIDE SEQUENCE [LARGE SCALE GENOMIC DNA]</scope>
    <source>
        <strain evidence="7">ATCC 27210 / DSM 20455 / JCM 14654 / NCDO 2250 / 7</strain>
    </source>
</reference>
<evidence type="ECO:0000256" key="3">
    <source>
        <dbReference type="ARBA" id="ARBA00022553"/>
    </source>
</evidence>
<dbReference type="Pfam" id="PF00668">
    <property type="entry name" value="Condensation"/>
    <property type="match status" value="1"/>
</dbReference>
<dbReference type="GO" id="GO:0031177">
    <property type="term" value="F:phosphopantetheine binding"/>
    <property type="evidence" value="ECO:0007669"/>
    <property type="project" value="TreeGrafter"/>
</dbReference>
<dbReference type="Pfam" id="PF13193">
    <property type="entry name" value="AMP-binding_C"/>
    <property type="match status" value="1"/>
</dbReference>
<dbReference type="InterPro" id="IPR020845">
    <property type="entry name" value="AMP-binding_CS"/>
</dbReference>
<keyword evidence="4" id="KW-0045">Antibiotic biosynthesis</keyword>
<dbReference type="SUPFAM" id="SSF56801">
    <property type="entry name" value="Acetyl-CoA synthetase-like"/>
    <property type="match status" value="1"/>
</dbReference>
<dbReference type="RefSeq" id="WP_013497583.1">
    <property type="nucleotide sequence ID" value="NC_014833.1"/>
</dbReference>
<dbReference type="InterPro" id="IPR025110">
    <property type="entry name" value="AMP-bd_C"/>
</dbReference>
<evidence type="ECO:0000313" key="7">
    <source>
        <dbReference type="Proteomes" id="UP000006919"/>
    </source>
</evidence>
<dbReference type="Gene3D" id="1.10.1200.10">
    <property type="entry name" value="ACP-like"/>
    <property type="match status" value="1"/>
</dbReference>
<organism evidence="6 7">
    <name type="scientific">Ruminococcus albus (strain ATCC 27210 / DSM 20455 / JCM 14654 / NCDO 2250 / 7)</name>
    <dbReference type="NCBI Taxonomy" id="697329"/>
    <lineage>
        <taxon>Bacteria</taxon>
        <taxon>Bacillati</taxon>
        <taxon>Bacillota</taxon>
        <taxon>Clostridia</taxon>
        <taxon>Eubacteriales</taxon>
        <taxon>Oscillospiraceae</taxon>
        <taxon>Ruminococcus</taxon>
    </lineage>
</organism>
<dbReference type="Pfam" id="PF13847">
    <property type="entry name" value="Methyltransf_31"/>
    <property type="match status" value="1"/>
</dbReference>
<dbReference type="OrthoDB" id="2203190at2"/>
<gene>
    <name evidence="6" type="ordered locus">Rumal_0878</name>
</gene>
<dbReference type="KEGG" id="ral:Rumal_0878"/>
<proteinExistence type="predicted"/>
<dbReference type="CDD" id="cd02440">
    <property type="entry name" value="AdoMet_MTases"/>
    <property type="match status" value="1"/>
</dbReference>
<evidence type="ECO:0000259" key="5">
    <source>
        <dbReference type="PROSITE" id="PS50075"/>
    </source>
</evidence>
<keyword evidence="2" id="KW-0596">Phosphopantetheine</keyword>
<dbReference type="PROSITE" id="PS50075">
    <property type="entry name" value="CARRIER"/>
    <property type="match status" value="1"/>
</dbReference>
<evidence type="ECO:0000256" key="2">
    <source>
        <dbReference type="ARBA" id="ARBA00022450"/>
    </source>
</evidence>
<dbReference type="InterPro" id="IPR006162">
    <property type="entry name" value="Ppantetheine_attach_site"/>
</dbReference>
<dbReference type="InterPro" id="IPR029063">
    <property type="entry name" value="SAM-dependent_MTases_sf"/>
</dbReference>
<dbReference type="PANTHER" id="PTHR45527">
    <property type="entry name" value="NONRIBOSOMAL PEPTIDE SYNTHETASE"/>
    <property type="match status" value="1"/>
</dbReference>
<dbReference type="PROSITE" id="PS00012">
    <property type="entry name" value="PHOSPHOPANTETHEINE"/>
    <property type="match status" value="1"/>
</dbReference>